<dbReference type="FunFam" id="3.40.50.720:FF:000347">
    <property type="entry name" value="UDP-N-acetylglucosamine 4-epimerase"/>
    <property type="match status" value="1"/>
</dbReference>
<evidence type="ECO:0000313" key="3">
    <source>
        <dbReference type="EMBL" id="BAQ01575.1"/>
    </source>
</evidence>
<dbReference type="Gene3D" id="3.40.50.720">
    <property type="entry name" value="NAD(P)-binding Rossmann-like Domain"/>
    <property type="match status" value="1"/>
</dbReference>
<evidence type="ECO:0000313" key="2">
    <source>
        <dbReference type="EMBL" id="BAQ00731.1"/>
    </source>
</evidence>
<sequence length="331" mass="37170">MNDNVLLIGASGFVGTRLLETAIADFNIKNLDKQQSHFYPEITQIGDVRDQQALDQALVGFDTVVLLAAEHRDDVSPTSLYYDVNVQGTRNVLAAMEKNGVKNIIFTSSVAVYGLNKHNPDENHPHDPFNHYGKSKWQAEEVLREWYNKAPTERSLTIIRPTVIFGERNRGNVYNLLKQIAGGKFMMVGAGTNYKSMAYVGNIVEFIKYKLKNVAAGYEVYNYVDKPDLNMNQLVAEVEQSLNKKIPSMHLPYPLGMLGGYCFDILSKITGKKYAVSSVRVKKFCATTQFDATKVHSSGFVAPYTLSQGLDRTLQYEFVHAKKDDITFVSE</sequence>
<dbReference type="PANTHER" id="PTHR43245">
    <property type="entry name" value="BIFUNCTIONAL POLYMYXIN RESISTANCE PROTEIN ARNA"/>
    <property type="match status" value="1"/>
</dbReference>
<dbReference type="Pfam" id="PF01370">
    <property type="entry name" value="Epimerase"/>
    <property type="match status" value="1"/>
</dbReference>
<dbReference type="PATRIC" id="fig|562.6965.peg.1147"/>
<dbReference type="InterPro" id="IPR050177">
    <property type="entry name" value="Lipid_A_modif_metabolic_enz"/>
</dbReference>
<dbReference type="AlphaFoldDB" id="A0A061LEV4"/>
<feature type="domain" description="NAD-dependent epimerase/dehydratase" evidence="1">
    <location>
        <begin position="5"/>
        <end position="222"/>
    </location>
</feature>
<dbReference type="CDD" id="cd05238">
    <property type="entry name" value="Gne_like_SDR_e"/>
    <property type="match status" value="1"/>
</dbReference>
<evidence type="ECO:0000313" key="5">
    <source>
        <dbReference type="Proteomes" id="UP000441160"/>
    </source>
</evidence>
<dbReference type="PANTHER" id="PTHR43245:SF58">
    <property type="entry name" value="BLL5923 PROTEIN"/>
    <property type="match status" value="1"/>
</dbReference>
<gene>
    <name evidence="2" type="primary">gne</name>
    <name evidence="4" type="ORF">GP944_12815</name>
</gene>
<evidence type="ECO:0000313" key="4">
    <source>
        <dbReference type="EMBL" id="MWU31657.1"/>
    </source>
</evidence>
<proteinExistence type="predicted"/>
<dbReference type="EMBL" id="AB811606">
    <property type="protein sequence ID" value="BAQ00731.1"/>
    <property type="molecule type" value="Genomic_DNA"/>
</dbReference>
<dbReference type="EMBL" id="AB812052">
    <property type="protein sequence ID" value="BAQ01575.1"/>
    <property type="molecule type" value="Genomic_DNA"/>
</dbReference>
<organism evidence="2">
    <name type="scientific">Escherichia coli</name>
    <dbReference type="NCBI Taxonomy" id="562"/>
    <lineage>
        <taxon>Bacteria</taxon>
        <taxon>Pseudomonadati</taxon>
        <taxon>Pseudomonadota</taxon>
        <taxon>Gammaproteobacteria</taxon>
        <taxon>Enterobacterales</taxon>
        <taxon>Enterobacteriaceae</taxon>
        <taxon>Escherichia</taxon>
    </lineage>
</organism>
<evidence type="ECO:0000259" key="1">
    <source>
        <dbReference type="Pfam" id="PF01370"/>
    </source>
</evidence>
<dbReference type="InterPro" id="IPR036291">
    <property type="entry name" value="NAD(P)-bd_dom_sf"/>
</dbReference>
<dbReference type="RefSeq" id="WP_000999475.1">
    <property type="nucleotide sequence ID" value="NZ_AP027754.1"/>
</dbReference>
<dbReference type="InterPro" id="IPR001509">
    <property type="entry name" value="Epimerase_deHydtase"/>
</dbReference>
<dbReference type="SUPFAM" id="SSF51735">
    <property type="entry name" value="NAD(P)-binding Rossmann-fold domains"/>
    <property type="match status" value="1"/>
</dbReference>
<reference evidence="2" key="1">
    <citation type="journal article" date="2014" name="DNA Res.">
        <title>A complete view of the genetic diversity of the Escherichia coli O-antigen biosynthesis gene cluster.</title>
        <authorList>
            <person name="Iguchi A."/>
            <person name="Iyoda S."/>
            <person name="Kikuchi T."/>
            <person name="Ogura Y."/>
            <person name="Katsura K."/>
            <person name="Ohnishi M."/>
            <person name="Hayashi T."/>
            <person name="Thomson N.R."/>
        </authorList>
    </citation>
    <scope>NUCLEOTIDE SEQUENCE</scope>
    <source>
        <strain evidence="3">35w</strain>
        <strain evidence="2">E14a</strain>
    </source>
</reference>
<dbReference type="EMBL" id="WTRX01000016">
    <property type="protein sequence ID" value="MWU31657.1"/>
    <property type="molecule type" value="Genomic_DNA"/>
</dbReference>
<name>A0A061LEV4_ECOLX</name>
<accession>A0A061LEV4</accession>
<reference evidence="4 5" key="2">
    <citation type="submission" date="2019-12" db="EMBL/GenBank/DDBJ databases">
        <title>Enteriobacteria Tanzani isolates_8377-8380.</title>
        <authorList>
            <person name="Subbiah M."/>
            <person name="Call D."/>
        </authorList>
    </citation>
    <scope>NUCLEOTIDE SEQUENCE [LARGE SCALE GENOMIC DNA]</scope>
    <source>
        <strain evidence="4 5">8378wB3</strain>
    </source>
</reference>
<dbReference type="Proteomes" id="UP000441160">
    <property type="component" value="Unassembled WGS sequence"/>
</dbReference>
<protein>
    <submittedName>
        <fullName evidence="4">NAD-dependent epimerase/dehydratase family protein</fullName>
    </submittedName>
    <submittedName>
        <fullName evidence="2">UDP-N-acetylglucosamine 4-epimerase</fullName>
    </submittedName>
</protein>